<name>A0ABZ0HSH8_9HYPH</name>
<organism evidence="1 2">
    <name type="scientific">Methylocapsa polymorpha</name>
    <dbReference type="NCBI Taxonomy" id="3080828"/>
    <lineage>
        <taxon>Bacteria</taxon>
        <taxon>Pseudomonadati</taxon>
        <taxon>Pseudomonadota</taxon>
        <taxon>Alphaproteobacteria</taxon>
        <taxon>Hyphomicrobiales</taxon>
        <taxon>Beijerinckiaceae</taxon>
        <taxon>Methylocapsa</taxon>
    </lineage>
</organism>
<dbReference type="Gene3D" id="2.115.10.20">
    <property type="entry name" value="Glycosyl hydrolase domain, family 43"/>
    <property type="match status" value="2"/>
</dbReference>
<protein>
    <recommendedName>
        <fullName evidence="3">Glycosidase</fullName>
    </recommendedName>
</protein>
<proteinExistence type="predicted"/>
<keyword evidence="2" id="KW-1185">Reference proteome</keyword>
<gene>
    <name evidence="1" type="ORF">RZS28_17155</name>
</gene>
<sequence length="327" mass="36030">MSRRSPSLWHREGLLVSVKPQHSWWKSHAQLPTVLPLSNRLWRVYFGARDHDNRTHLVAVDVDPGDKMKILAEHFDPMLALGPPGTFDHRGVCPSAALAVDGLIRLYYIGVCVREDVRGQAAIGLAVSDDGLNFHKAFSGPVHGTGPFDPYFSTAPTVFRTAEGYRMYYVGGTGWREINGRLDPFYEIRTTSSSDGLIFDPRSETVVALKDSLEAGLGRPWVIELDDGRRLWFSRRGEVYRGPDGSPYRLVSIAADECGGFSAPAEPVVFENPPEPSDFDGWMQAYACVAPHGEDLMMFYNGNDFGGGGFGWARLPGGAIPTRPACP</sequence>
<evidence type="ECO:0000313" key="1">
    <source>
        <dbReference type="EMBL" id="WOJ89498.1"/>
    </source>
</evidence>
<evidence type="ECO:0008006" key="3">
    <source>
        <dbReference type="Google" id="ProtNLM"/>
    </source>
</evidence>
<dbReference type="SUPFAM" id="SSF75005">
    <property type="entry name" value="Arabinanase/levansucrase/invertase"/>
    <property type="match status" value="1"/>
</dbReference>
<reference evidence="1 2" key="1">
    <citation type="submission" date="2023-10" db="EMBL/GenBank/DDBJ databases">
        <title>Novel methanotroph of the genus Methylocapsa from a subarctic wetland.</title>
        <authorList>
            <person name="Belova S.E."/>
            <person name="Oshkin I.Y."/>
            <person name="Miroshnikov K."/>
            <person name="Dedysh S.N."/>
        </authorList>
    </citation>
    <scope>NUCLEOTIDE SEQUENCE [LARGE SCALE GENOMIC DNA]</scope>
    <source>
        <strain evidence="1 2">RX1</strain>
    </source>
</reference>
<dbReference type="InterPro" id="IPR023296">
    <property type="entry name" value="Glyco_hydro_beta-prop_sf"/>
</dbReference>
<dbReference type="EMBL" id="CP136862">
    <property type="protein sequence ID" value="WOJ89498.1"/>
    <property type="molecule type" value="Genomic_DNA"/>
</dbReference>
<accession>A0ABZ0HSH8</accession>
<dbReference type="RefSeq" id="WP_407338943.1">
    <property type="nucleotide sequence ID" value="NZ_CP136862.1"/>
</dbReference>
<evidence type="ECO:0000313" key="2">
    <source>
        <dbReference type="Proteomes" id="UP001626536"/>
    </source>
</evidence>
<dbReference type="Proteomes" id="UP001626536">
    <property type="component" value="Chromosome"/>
</dbReference>